<feature type="region of interest" description="Disordered" evidence="1">
    <location>
        <begin position="38"/>
        <end position="77"/>
    </location>
</feature>
<gene>
    <name evidence="2" type="ORF">OJ996_25080</name>
</gene>
<proteinExistence type="predicted"/>
<protein>
    <submittedName>
        <fullName evidence="2">Uncharacterized protein</fullName>
    </submittedName>
</protein>
<feature type="compositionally biased region" description="Pro residues" evidence="1">
    <location>
        <begin position="41"/>
        <end position="51"/>
    </location>
</feature>
<evidence type="ECO:0000256" key="1">
    <source>
        <dbReference type="SAM" id="MobiDB-lite"/>
    </source>
</evidence>
<accession>A0ABT3GAL5</accession>
<keyword evidence="3" id="KW-1185">Reference proteome</keyword>
<comment type="caution">
    <text evidence="2">The sequence shown here is derived from an EMBL/GenBank/DDBJ whole genome shotgun (WGS) entry which is preliminary data.</text>
</comment>
<organism evidence="2 3">
    <name type="scientific">Luteolibacter rhizosphaerae</name>
    <dbReference type="NCBI Taxonomy" id="2989719"/>
    <lineage>
        <taxon>Bacteria</taxon>
        <taxon>Pseudomonadati</taxon>
        <taxon>Verrucomicrobiota</taxon>
        <taxon>Verrucomicrobiia</taxon>
        <taxon>Verrucomicrobiales</taxon>
        <taxon>Verrucomicrobiaceae</taxon>
        <taxon>Luteolibacter</taxon>
    </lineage>
</organism>
<reference evidence="2" key="1">
    <citation type="submission" date="2022-10" db="EMBL/GenBank/DDBJ databases">
        <title>Luteolibacter sp. GHJ8, whole genome shotgun sequencing project.</title>
        <authorList>
            <person name="Zhao G."/>
            <person name="Shen L."/>
        </authorList>
    </citation>
    <scope>NUCLEOTIDE SEQUENCE</scope>
    <source>
        <strain evidence="2">GHJ8</strain>
    </source>
</reference>
<name>A0ABT3GAL5_9BACT</name>
<evidence type="ECO:0000313" key="2">
    <source>
        <dbReference type="EMBL" id="MCW1916887.1"/>
    </source>
</evidence>
<dbReference type="Proteomes" id="UP001165653">
    <property type="component" value="Unassembled WGS sequence"/>
</dbReference>
<dbReference type="EMBL" id="JAPDDR010000020">
    <property type="protein sequence ID" value="MCW1916887.1"/>
    <property type="molecule type" value="Genomic_DNA"/>
</dbReference>
<evidence type="ECO:0000313" key="3">
    <source>
        <dbReference type="Proteomes" id="UP001165653"/>
    </source>
</evidence>
<sequence length="86" mass="9107">MNAGLHKLLSLGASLSIGLGVGVLAKIGHRGGIPRAAVVIDPPPESMPPPQIVTTPERGLPDPREPSSASSGQRRWQDIFHLIRTE</sequence>
<dbReference type="RefSeq" id="WP_264516506.1">
    <property type="nucleotide sequence ID" value="NZ_JAPDDR010000020.1"/>
</dbReference>